<keyword evidence="2" id="KW-1185">Reference proteome</keyword>
<organism evidence="1 2">
    <name type="scientific">Lentzea indica</name>
    <dbReference type="NCBI Taxonomy" id="2604800"/>
    <lineage>
        <taxon>Bacteria</taxon>
        <taxon>Bacillati</taxon>
        <taxon>Actinomycetota</taxon>
        <taxon>Actinomycetes</taxon>
        <taxon>Pseudonocardiales</taxon>
        <taxon>Pseudonocardiaceae</taxon>
        <taxon>Lentzea</taxon>
    </lineage>
</organism>
<dbReference type="Proteomes" id="UP001515943">
    <property type="component" value="Unassembled WGS sequence"/>
</dbReference>
<reference evidence="1 2" key="1">
    <citation type="submission" date="2019-08" db="EMBL/GenBank/DDBJ databases">
        <title>Lentzea from Indian Himalayas.</title>
        <authorList>
            <person name="Mandal S."/>
            <person name="Mallick Gupta A."/>
            <person name="Maiti P.K."/>
            <person name="Sarkar J."/>
            <person name="Mandal S."/>
        </authorList>
    </citation>
    <scope>NUCLEOTIDE SEQUENCE [LARGE SCALE GENOMIC DNA]</scope>
    <source>
        <strain evidence="1 2">PSKA42</strain>
    </source>
</reference>
<feature type="non-terminal residue" evidence="1">
    <location>
        <position position="78"/>
    </location>
</feature>
<name>A0ABX1FWD3_9PSEU</name>
<sequence length="78" mass="8011">MSRTGLARVLDDLGTTLIDLVLGDPGRAVDIGGVVIHDPHDDQVLPPSALVLGVGVREPARILGPSVGGSGRGARRPR</sequence>
<evidence type="ECO:0000313" key="1">
    <source>
        <dbReference type="EMBL" id="NKE62842.1"/>
    </source>
</evidence>
<dbReference type="EMBL" id="VSRL01000289">
    <property type="protein sequence ID" value="NKE62842.1"/>
    <property type="molecule type" value="Genomic_DNA"/>
</dbReference>
<protein>
    <submittedName>
        <fullName evidence="1">PucR family transcriptional regulator</fullName>
    </submittedName>
</protein>
<accession>A0ABX1FWD3</accession>
<comment type="caution">
    <text evidence="1">The sequence shown here is derived from an EMBL/GenBank/DDBJ whole genome shotgun (WGS) entry which is preliminary data.</text>
</comment>
<proteinExistence type="predicted"/>
<gene>
    <name evidence="1" type="ORF">FXN61_41425</name>
</gene>
<evidence type="ECO:0000313" key="2">
    <source>
        <dbReference type="Proteomes" id="UP001515943"/>
    </source>
</evidence>